<accession>A0A1I7YSW9</accession>
<protein>
    <submittedName>
        <fullName evidence="3">CMD domain-containing protein</fullName>
    </submittedName>
</protein>
<feature type="compositionally biased region" description="Basic and acidic residues" evidence="1">
    <location>
        <begin position="165"/>
        <end position="174"/>
    </location>
</feature>
<dbReference type="WBParaSite" id="L893_g19508.t1">
    <property type="protein sequence ID" value="L893_g19508.t1"/>
    <property type="gene ID" value="L893_g19508"/>
</dbReference>
<feature type="region of interest" description="Disordered" evidence="1">
    <location>
        <begin position="150"/>
        <end position="174"/>
    </location>
</feature>
<sequence>MPLRVRSVLATLVNVAKQSADWTVDVSVFEIVDPKLPAAQTNELSPPRVTKGRNGPGSASRRDGRKNKSRRPHDAEIREMENRLCSDKNTAMPNLALVATCFHRTRREMSLSDVRDLVQTLGDTVVTSFFQVICLSTGYLIEQIQHNMGHTNNEESDVPNMHRGKNSDKTEDSL</sequence>
<evidence type="ECO:0000256" key="1">
    <source>
        <dbReference type="SAM" id="MobiDB-lite"/>
    </source>
</evidence>
<proteinExistence type="predicted"/>
<name>A0A1I7YSW9_9BILA</name>
<evidence type="ECO:0000313" key="3">
    <source>
        <dbReference type="WBParaSite" id="L893_g19508.t1"/>
    </source>
</evidence>
<dbReference type="AlphaFoldDB" id="A0A1I7YSW9"/>
<dbReference type="Proteomes" id="UP000095287">
    <property type="component" value="Unplaced"/>
</dbReference>
<organism evidence="2 3">
    <name type="scientific">Steinernema glaseri</name>
    <dbReference type="NCBI Taxonomy" id="37863"/>
    <lineage>
        <taxon>Eukaryota</taxon>
        <taxon>Metazoa</taxon>
        <taxon>Ecdysozoa</taxon>
        <taxon>Nematoda</taxon>
        <taxon>Chromadorea</taxon>
        <taxon>Rhabditida</taxon>
        <taxon>Tylenchina</taxon>
        <taxon>Panagrolaimomorpha</taxon>
        <taxon>Strongyloidoidea</taxon>
        <taxon>Steinernematidae</taxon>
        <taxon>Steinernema</taxon>
    </lineage>
</organism>
<reference evidence="3" key="1">
    <citation type="submission" date="2016-11" db="UniProtKB">
        <authorList>
            <consortium name="WormBaseParasite"/>
        </authorList>
    </citation>
    <scope>IDENTIFICATION</scope>
</reference>
<evidence type="ECO:0000313" key="2">
    <source>
        <dbReference type="Proteomes" id="UP000095287"/>
    </source>
</evidence>
<feature type="region of interest" description="Disordered" evidence="1">
    <location>
        <begin position="40"/>
        <end position="77"/>
    </location>
</feature>
<keyword evidence="2" id="KW-1185">Reference proteome</keyword>